<reference evidence="1 2" key="1">
    <citation type="journal article" date="2018" name="Arch. Microbiol.">
        <title>New insights into the metabolic potential of the phototrophic purple bacterium Rhodopila globiformis DSM 161(T) from its draft genome sequence and evidence for a vanadium-dependent nitrogenase.</title>
        <authorList>
            <person name="Imhoff J.F."/>
            <person name="Rahn T."/>
            <person name="Kunzel S."/>
            <person name="Neulinger S.C."/>
        </authorList>
    </citation>
    <scope>NUCLEOTIDE SEQUENCE [LARGE SCALE GENOMIC DNA]</scope>
    <source>
        <strain evidence="1 2">DSM 16996</strain>
    </source>
</reference>
<sequence length="161" mass="17386">MVMLNSSQGGQMFEEERPLVHVLIVDDDAEDVFLLRRLLRRSKRVAYQVADCREMDEGAALAAAGDVDLVFLDFVLGLGLSLGGGRANHDLLALPFILLSGLDIPDLKRIARDAGALDYLCKSDLTVEALDELALKVSHASAQSPEAGAVSQLARRRGSAR</sequence>
<dbReference type="EMBL" id="NHSJ01000126">
    <property type="protein sequence ID" value="PPQ27257.1"/>
    <property type="molecule type" value="Genomic_DNA"/>
</dbReference>
<accession>A0A2S6MY17</accession>
<comment type="caution">
    <text evidence="1">The sequence shown here is derived from an EMBL/GenBank/DDBJ whole genome shotgun (WGS) entry which is preliminary data.</text>
</comment>
<dbReference type="OrthoDB" id="8445075at2"/>
<dbReference type="Proteomes" id="UP000239089">
    <property type="component" value="Unassembled WGS sequence"/>
</dbReference>
<dbReference type="InterPro" id="IPR011006">
    <property type="entry name" value="CheY-like_superfamily"/>
</dbReference>
<name>A0A2S6MY17_9HYPH</name>
<dbReference type="SUPFAM" id="SSF52172">
    <property type="entry name" value="CheY-like"/>
    <property type="match status" value="1"/>
</dbReference>
<dbReference type="InterPro" id="IPR001789">
    <property type="entry name" value="Sig_transdc_resp-reg_receiver"/>
</dbReference>
<protein>
    <submittedName>
        <fullName evidence="1">Uncharacterized protein</fullName>
    </submittedName>
</protein>
<dbReference type="AlphaFoldDB" id="A0A2S6MY17"/>
<dbReference type="GO" id="GO:0000160">
    <property type="term" value="P:phosphorelay signal transduction system"/>
    <property type="evidence" value="ECO:0007669"/>
    <property type="project" value="InterPro"/>
</dbReference>
<dbReference type="RefSeq" id="WP_104509836.1">
    <property type="nucleotide sequence ID" value="NZ_JACIGC010000005.1"/>
</dbReference>
<dbReference type="SMART" id="SM00448">
    <property type="entry name" value="REC"/>
    <property type="match status" value="1"/>
</dbReference>
<dbReference type="Pfam" id="PF00072">
    <property type="entry name" value="Response_reg"/>
    <property type="match status" value="1"/>
</dbReference>
<gene>
    <name evidence="1" type="ORF">CCR94_20730</name>
</gene>
<dbReference type="PROSITE" id="PS50110">
    <property type="entry name" value="RESPONSE_REGULATORY"/>
    <property type="match status" value="1"/>
</dbReference>
<keyword evidence="2" id="KW-1185">Reference proteome</keyword>
<evidence type="ECO:0000313" key="2">
    <source>
        <dbReference type="Proteomes" id="UP000239089"/>
    </source>
</evidence>
<proteinExistence type="predicted"/>
<organism evidence="1 2">
    <name type="scientific">Rhodoblastus sphagnicola</name>
    <dbReference type="NCBI Taxonomy" id="333368"/>
    <lineage>
        <taxon>Bacteria</taxon>
        <taxon>Pseudomonadati</taxon>
        <taxon>Pseudomonadota</taxon>
        <taxon>Alphaproteobacteria</taxon>
        <taxon>Hyphomicrobiales</taxon>
        <taxon>Rhodoblastaceae</taxon>
        <taxon>Rhodoblastus</taxon>
    </lineage>
</organism>
<evidence type="ECO:0000313" key="1">
    <source>
        <dbReference type="EMBL" id="PPQ27257.1"/>
    </source>
</evidence>
<dbReference type="Gene3D" id="3.40.50.2300">
    <property type="match status" value="1"/>
</dbReference>